<name>B9S7T1_RICCO</name>
<evidence type="ECO:0000313" key="3">
    <source>
        <dbReference type="Proteomes" id="UP000008311"/>
    </source>
</evidence>
<accession>B9S7T1</accession>
<feature type="region of interest" description="Disordered" evidence="1">
    <location>
        <begin position="32"/>
        <end position="55"/>
    </location>
</feature>
<sequence length="55" mass="6099">MLIEGNGNIRRPTPHIATAKNWITKLNGRGLRPESNAIGPLRQDQMKAFDSSRGI</sequence>
<organism evidence="2 3">
    <name type="scientific">Ricinus communis</name>
    <name type="common">Castor bean</name>
    <dbReference type="NCBI Taxonomy" id="3988"/>
    <lineage>
        <taxon>Eukaryota</taxon>
        <taxon>Viridiplantae</taxon>
        <taxon>Streptophyta</taxon>
        <taxon>Embryophyta</taxon>
        <taxon>Tracheophyta</taxon>
        <taxon>Spermatophyta</taxon>
        <taxon>Magnoliopsida</taxon>
        <taxon>eudicotyledons</taxon>
        <taxon>Gunneridae</taxon>
        <taxon>Pentapetalae</taxon>
        <taxon>rosids</taxon>
        <taxon>fabids</taxon>
        <taxon>Malpighiales</taxon>
        <taxon>Euphorbiaceae</taxon>
        <taxon>Acalyphoideae</taxon>
        <taxon>Acalypheae</taxon>
        <taxon>Ricinus</taxon>
    </lineage>
</organism>
<evidence type="ECO:0000313" key="2">
    <source>
        <dbReference type="EMBL" id="EEF40247.1"/>
    </source>
</evidence>
<dbReference type="InParanoid" id="B9S7T1"/>
<evidence type="ECO:0000256" key="1">
    <source>
        <dbReference type="SAM" id="MobiDB-lite"/>
    </source>
</evidence>
<dbReference type="AlphaFoldDB" id="B9S7T1"/>
<keyword evidence="3" id="KW-1185">Reference proteome</keyword>
<dbReference type="Proteomes" id="UP000008311">
    <property type="component" value="Unassembled WGS sequence"/>
</dbReference>
<gene>
    <name evidence="2" type="ORF">RCOM_1381550</name>
</gene>
<proteinExistence type="predicted"/>
<reference evidence="3" key="1">
    <citation type="journal article" date="2010" name="Nat. Biotechnol.">
        <title>Draft genome sequence of the oilseed species Ricinus communis.</title>
        <authorList>
            <person name="Chan A.P."/>
            <person name="Crabtree J."/>
            <person name="Zhao Q."/>
            <person name="Lorenzi H."/>
            <person name="Orvis J."/>
            <person name="Puiu D."/>
            <person name="Melake-Berhan A."/>
            <person name="Jones K.M."/>
            <person name="Redman J."/>
            <person name="Chen G."/>
            <person name="Cahoon E.B."/>
            <person name="Gedil M."/>
            <person name="Stanke M."/>
            <person name="Haas B.J."/>
            <person name="Wortman J.R."/>
            <person name="Fraser-Liggett C.M."/>
            <person name="Ravel J."/>
            <person name="Rabinowicz P.D."/>
        </authorList>
    </citation>
    <scope>NUCLEOTIDE SEQUENCE [LARGE SCALE GENOMIC DNA]</scope>
    <source>
        <strain evidence="3">cv. Hale</strain>
    </source>
</reference>
<protein>
    <submittedName>
        <fullName evidence="2">Uncharacterized protein</fullName>
    </submittedName>
</protein>
<dbReference type="EMBL" id="EQ973887">
    <property type="protein sequence ID" value="EEF40247.1"/>
    <property type="molecule type" value="Genomic_DNA"/>
</dbReference>